<dbReference type="EMBL" id="CP059343">
    <property type="protein sequence ID" value="QMS57365.1"/>
    <property type="molecule type" value="Genomic_DNA"/>
</dbReference>
<dbReference type="RefSeq" id="WP_083482383.1">
    <property type="nucleotide sequence ID" value="NZ_CP059343.1"/>
</dbReference>
<dbReference type="KEGG" id="kvr:CIB50_0002104"/>
<dbReference type="InterPro" id="IPR011335">
    <property type="entry name" value="Restrct_endonuc-II-like"/>
</dbReference>
<dbReference type="HAMAP" id="MF_00048">
    <property type="entry name" value="UPF0102"/>
    <property type="match status" value="1"/>
</dbReference>
<organism evidence="4 5">
    <name type="scientific">Kocuria varians</name>
    <name type="common">Micrococcus varians</name>
    <dbReference type="NCBI Taxonomy" id="1272"/>
    <lineage>
        <taxon>Bacteria</taxon>
        <taxon>Bacillati</taxon>
        <taxon>Actinomycetota</taxon>
        <taxon>Actinomycetes</taxon>
        <taxon>Micrococcales</taxon>
        <taxon>Micrococcaceae</taxon>
        <taxon>Kocuria</taxon>
    </lineage>
</organism>
<name>A0A7D7KZY8_KOCVA</name>
<evidence type="ECO:0000256" key="3">
    <source>
        <dbReference type="SAM" id="MobiDB-lite"/>
    </source>
</evidence>
<proteinExistence type="inferred from homology"/>
<evidence type="ECO:0000256" key="1">
    <source>
        <dbReference type="ARBA" id="ARBA00006738"/>
    </source>
</evidence>
<evidence type="ECO:0000313" key="4">
    <source>
        <dbReference type="EMBL" id="QMS57365.1"/>
    </source>
</evidence>
<reference evidence="5" key="1">
    <citation type="submission" date="2017-08" db="EMBL/GenBank/DDBJ databases">
        <title>Draft Genome Sequence of Kocuria varians 80.</title>
        <authorList>
            <person name="Minaev M."/>
            <person name="Kurbakov K.A."/>
            <person name="Solodovnikova G.I."/>
            <person name="Kuznetsova O.A."/>
            <person name="Lisitsyn A.B."/>
        </authorList>
    </citation>
    <scope>NUCLEOTIDE SEQUENCE [LARGE SCALE GENOMIC DNA]</scope>
    <source>
        <strain evidence="5">80</strain>
    </source>
</reference>
<dbReference type="GO" id="GO:0003676">
    <property type="term" value="F:nucleic acid binding"/>
    <property type="evidence" value="ECO:0007669"/>
    <property type="project" value="InterPro"/>
</dbReference>
<protein>
    <recommendedName>
        <fullName evidence="2">UPF0102 protein CIB50_0002104</fullName>
    </recommendedName>
</protein>
<dbReference type="Pfam" id="PF02021">
    <property type="entry name" value="UPF0102"/>
    <property type="match status" value="1"/>
</dbReference>
<dbReference type="AlphaFoldDB" id="A0A7D7KZY8"/>
<reference evidence="4 5" key="2">
    <citation type="submission" date="2020-07" db="EMBL/GenBank/DDBJ databases">
        <title>Genome of starter culture bacteria Kocuria salsicia reveals its technological properties and safety for usage in meat industry.</title>
        <authorList>
            <person name="Michael M."/>
            <person name="Konstantin K."/>
            <person name="Evgenii K."/>
            <person name="Galina S."/>
            <person name="Oksana K."/>
            <person name="Andrei L."/>
        </authorList>
    </citation>
    <scope>NUCLEOTIDE SEQUENCE [LARGE SCALE GENOMIC DNA]</scope>
    <source>
        <strain evidence="4 5">80</strain>
    </source>
</reference>
<dbReference type="SUPFAM" id="SSF52980">
    <property type="entry name" value="Restriction endonuclease-like"/>
    <property type="match status" value="1"/>
</dbReference>
<dbReference type="PANTHER" id="PTHR34039">
    <property type="entry name" value="UPF0102 PROTEIN YRAN"/>
    <property type="match status" value="1"/>
</dbReference>
<dbReference type="Proteomes" id="UP000216825">
    <property type="component" value="Chromosome"/>
</dbReference>
<accession>A0A7D7KZY8</accession>
<evidence type="ECO:0000313" key="5">
    <source>
        <dbReference type="Proteomes" id="UP000216825"/>
    </source>
</evidence>
<dbReference type="Gene3D" id="3.40.1350.10">
    <property type="match status" value="1"/>
</dbReference>
<feature type="region of interest" description="Disordered" evidence="3">
    <location>
        <begin position="1"/>
        <end position="58"/>
    </location>
</feature>
<dbReference type="InterPro" id="IPR003509">
    <property type="entry name" value="UPF0102_YraN-like"/>
</dbReference>
<dbReference type="CDD" id="cd20736">
    <property type="entry name" value="PoNe_Nuclease"/>
    <property type="match status" value="1"/>
</dbReference>
<sequence length="176" mass="18638">MNSTVPHAAASLIDPPTDVPTNPPGGSPIVPVKSPSTDPAEGPRAPAAPRPREAPHLGVGRAGEDLIAGLLQRSGWEVLHRNWRPVRAPGAPRGELDIVAERHGRVTVFEVKTRSGGDFGHPAEAVGADKLRRLHVLARAWARENSAAVPSVDVVAVHWPRGCSPRVEHVGSVGWL</sequence>
<dbReference type="InterPro" id="IPR011856">
    <property type="entry name" value="tRNA_endonuc-like_dom_sf"/>
</dbReference>
<dbReference type="PANTHER" id="PTHR34039:SF1">
    <property type="entry name" value="UPF0102 PROTEIN YRAN"/>
    <property type="match status" value="1"/>
</dbReference>
<evidence type="ECO:0000256" key="2">
    <source>
        <dbReference type="HAMAP-Rule" id="MF_00048"/>
    </source>
</evidence>
<keyword evidence="5" id="KW-1185">Reference proteome</keyword>
<gene>
    <name evidence="4" type="ORF">CIB50_0002104</name>
</gene>
<feature type="compositionally biased region" description="Pro residues" evidence="3">
    <location>
        <begin position="17"/>
        <end position="26"/>
    </location>
</feature>
<comment type="similarity">
    <text evidence="1 2">Belongs to the UPF0102 family.</text>
</comment>